<dbReference type="PANTHER" id="PTHR45931:SF3">
    <property type="entry name" value="RING ZINC FINGER-CONTAINING PROTEIN"/>
    <property type="match status" value="1"/>
</dbReference>
<organism evidence="7 8">
    <name type="scientific">Dacryopinax primogenitus (strain DJM 731)</name>
    <name type="common">Brown rot fungus</name>
    <dbReference type="NCBI Taxonomy" id="1858805"/>
    <lineage>
        <taxon>Eukaryota</taxon>
        <taxon>Fungi</taxon>
        <taxon>Dikarya</taxon>
        <taxon>Basidiomycota</taxon>
        <taxon>Agaricomycotina</taxon>
        <taxon>Dacrymycetes</taxon>
        <taxon>Dacrymycetales</taxon>
        <taxon>Dacrymycetaceae</taxon>
        <taxon>Dacryopinax</taxon>
    </lineage>
</organism>
<dbReference type="STRING" id="1858805.M5G8R0"/>
<dbReference type="GO" id="GO:0061630">
    <property type="term" value="F:ubiquitin protein ligase activity"/>
    <property type="evidence" value="ECO:0007669"/>
    <property type="project" value="TreeGrafter"/>
</dbReference>
<dbReference type="InterPro" id="IPR001841">
    <property type="entry name" value="Znf_RING"/>
</dbReference>
<feature type="compositionally biased region" description="Low complexity" evidence="5">
    <location>
        <begin position="69"/>
        <end position="78"/>
    </location>
</feature>
<evidence type="ECO:0000256" key="3">
    <source>
        <dbReference type="ARBA" id="ARBA00022833"/>
    </source>
</evidence>
<feature type="domain" description="RING-type" evidence="6">
    <location>
        <begin position="217"/>
        <end position="258"/>
    </location>
</feature>
<dbReference type="Proteomes" id="UP000030653">
    <property type="component" value="Unassembled WGS sequence"/>
</dbReference>
<dbReference type="OMA" id="MVPDPHC"/>
<evidence type="ECO:0000259" key="6">
    <source>
        <dbReference type="PROSITE" id="PS50089"/>
    </source>
</evidence>
<keyword evidence="3" id="KW-0862">Zinc</keyword>
<dbReference type="SUPFAM" id="SSF57850">
    <property type="entry name" value="RING/U-box"/>
    <property type="match status" value="1"/>
</dbReference>
<accession>M5G8R0</accession>
<dbReference type="GeneID" id="63683966"/>
<proteinExistence type="predicted"/>
<dbReference type="EMBL" id="JH795868">
    <property type="protein sequence ID" value="EJU00153.1"/>
    <property type="molecule type" value="Genomic_DNA"/>
</dbReference>
<gene>
    <name evidence="7" type="ORF">DACRYDRAFT_109569</name>
</gene>
<feature type="region of interest" description="Disordered" evidence="5">
    <location>
        <begin position="63"/>
        <end position="137"/>
    </location>
</feature>
<evidence type="ECO:0000256" key="2">
    <source>
        <dbReference type="ARBA" id="ARBA00022771"/>
    </source>
</evidence>
<evidence type="ECO:0000256" key="5">
    <source>
        <dbReference type="SAM" id="MobiDB-lite"/>
    </source>
</evidence>
<protein>
    <recommendedName>
        <fullName evidence="6">RING-type domain-containing protein</fullName>
    </recommendedName>
</protein>
<feature type="compositionally biased region" description="Low complexity" evidence="5">
    <location>
        <begin position="295"/>
        <end position="305"/>
    </location>
</feature>
<keyword evidence="8" id="KW-1185">Reference proteome</keyword>
<dbReference type="SMART" id="SM00184">
    <property type="entry name" value="RING"/>
    <property type="match status" value="1"/>
</dbReference>
<dbReference type="PROSITE" id="PS50089">
    <property type="entry name" value="ZF_RING_2"/>
    <property type="match status" value="1"/>
</dbReference>
<feature type="compositionally biased region" description="Low complexity" evidence="5">
    <location>
        <begin position="121"/>
        <end position="136"/>
    </location>
</feature>
<evidence type="ECO:0000313" key="8">
    <source>
        <dbReference type="Proteomes" id="UP000030653"/>
    </source>
</evidence>
<dbReference type="Gene3D" id="3.30.40.10">
    <property type="entry name" value="Zinc/RING finger domain, C3HC4 (zinc finger)"/>
    <property type="match status" value="1"/>
</dbReference>
<keyword evidence="2 4" id="KW-0863">Zinc-finger</keyword>
<dbReference type="AlphaFoldDB" id="M5G8R0"/>
<feature type="compositionally biased region" description="Low complexity" evidence="5">
    <location>
        <begin position="275"/>
        <end position="289"/>
    </location>
</feature>
<dbReference type="RefSeq" id="XP_040627050.1">
    <property type="nucleotide sequence ID" value="XM_040768904.1"/>
</dbReference>
<dbReference type="PANTHER" id="PTHR45931">
    <property type="entry name" value="SI:CH211-59O9.10"/>
    <property type="match status" value="1"/>
</dbReference>
<dbReference type="GO" id="GO:0005634">
    <property type="term" value="C:nucleus"/>
    <property type="evidence" value="ECO:0007669"/>
    <property type="project" value="TreeGrafter"/>
</dbReference>
<evidence type="ECO:0000313" key="7">
    <source>
        <dbReference type="EMBL" id="EJU00153.1"/>
    </source>
</evidence>
<name>M5G8R0_DACPD</name>
<dbReference type="InterPro" id="IPR013083">
    <property type="entry name" value="Znf_RING/FYVE/PHD"/>
</dbReference>
<evidence type="ECO:0000256" key="1">
    <source>
        <dbReference type="ARBA" id="ARBA00022723"/>
    </source>
</evidence>
<dbReference type="GO" id="GO:0008270">
    <property type="term" value="F:zinc ion binding"/>
    <property type="evidence" value="ECO:0007669"/>
    <property type="project" value="UniProtKB-KW"/>
</dbReference>
<evidence type="ECO:0000256" key="4">
    <source>
        <dbReference type="PROSITE-ProRule" id="PRU00175"/>
    </source>
</evidence>
<dbReference type="OrthoDB" id="8062037at2759"/>
<dbReference type="Pfam" id="PF13639">
    <property type="entry name" value="zf-RING_2"/>
    <property type="match status" value="1"/>
</dbReference>
<dbReference type="CDD" id="cd16667">
    <property type="entry name" value="RING-H2_RNF126-like"/>
    <property type="match status" value="1"/>
</dbReference>
<feature type="region of interest" description="Disordered" evidence="5">
    <location>
        <begin position="261"/>
        <end position="320"/>
    </location>
</feature>
<sequence>MHVEMHPYPICSVCHSSFVEQLDPASHDDPRTFVHEDVMPDDEHPQGMPALLNLLFSQMALAPQDSTRSARSPAASPRNTTNREWQFSVGPGTMRISTGSSRLGAGGPGDLLFPLPPSSPYRPRSPSSNNPRTASPTAISDTFQQYILALLNGHDSQWGGLPGRAGDYVFTQEALDALMTQLMEGSQHTARPASQETRDALPRHVVTTSSDLLNRDCAVCKDDFEVGQKTVALPCTHSFHDECILPWLELNGTCPVCRTSAGGDTQRPAPPPAPRSSATNGSGSQSPHSPRSPRSPRSTRQNSNPNVPGGLDGHFWESLD</sequence>
<dbReference type="HOGENOM" id="CLU_049060_0_0_1"/>
<keyword evidence="1" id="KW-0479">Metal-binding</keyword>
<dbReference type="GO" id="GO:0006511">
    <property type="term" value="P:ubiquitin-dependent protein catabolic process"/>
    <property type="evidence" value="ECO:0007669"/>
    <property type="project" value="TreeGrafter"/>
</dbReference>
<reference evidence="7 8" key="1">
    <citation type="journal article" date="2012" name="Science">
        <title>The Paleozoic origin of enzymatic lignin decomposition reconstructed from 31 fungal genomes.</title>
        <authorList>
            <person name="Floudas D."/>
            <person name="Binder M."/>
            <person name="Riley R."/>
            <person name="Barry K."/>
            <person name="Blanchette R.A."/>
            <person name="Henrissat B."/>
            <person name="Martinez A.T."/>
            <person name="Otillar R."/>
            <person name="Spatafora J.W."/>
            <person name="Yadav J.S."/>
            <person name="Aerts A."/>
            <person name="Benoit I."/>
            <person name="Boyd A."/>
            <person name="Carlson A."/>
            <person name="Copeland A."/>
            <person name="Coutinho P.M."/>
            <person name="de Vries R.P."/>
            <person name="Ferreira P."/>
            <person name="Findley K."/>
            <person name="Foster B."/>
            <person name="Gaskell J."/>
            <person name="Glotzer D."/>
            <person name="Gorecki P."/>
            <person name="Heitman J."/>
            <person name="Hesse C."/>
            <person name="Hori C."/>
            <person name="Igarashi K."/>
            <person name="Jurgens J.A."/>
            <person name="Kallen N."/>
            <person name="Kersten P."/>
            <person name="Kohler A."/>
            <person name="Kuees U."/>
            <person name="Kumar T.K.A."/>
            <person name="Kuo A."/>
            <person name="LaButti K."/>
            <person name="Larrondo L.F."/>
            <person name="Lindquist E."/>
            <person name="Ling A."/>
            <person name="Lombard V."/>
            <person name="Lucas S."/>
            <person name="Lundell T."/>
            <person name="Martin R."/>
            <person name="McLaughlin D.J."/>
            <person name="Morgenstern I."/>
            <person name="Morin E."/>
            <person name="Murat C."/>
            <person name="Nagy L.G."/>
            <person name="Nolan M."/>
            <person name="Ohm R.A."/>
            <person name="Patyshakuliyeva A."/>
            <person name="Rokas A."/>
            <person name="Ruiz-Duenas F.J."/>
            <person name="Sabat G."/>
            <person name="Salamov A."/>
            <person name="Samejima M."/>
            <person name="Schmutz J."/>
            <person name="Slot J.C."/>
            <person name="St John F."/>
            <person name="Stenlid J."/>
            <person name="Sun H."/>
            <person name="Sun S."/>
            <person name="Syed K."/>
            <person name="Tsang A."/>
            <person name="Wiebenga A."/>
            <person name="Young D."/>
            <person name="Pisabarro A."/>
            <person name="Eastwood D.C."/>
            <person name="Martin F."/>
            <person name="Cullen D."/>
            <person name="Grigoriev I.V."/>
            <person name="Hibbett D.S."/>
        </authorList>
    </citation>
    <scope>NUCLEOTIDE SEQUENCE [LARGE SCALE GENOMIC DNA]</scope>
    <source>
        <strain evidence="7 8">DJM-731 SS1</strain>
    </source>
</reference>
<dbReference type="InterPro" id="IPR051834">
    <property type="entry name" value="RING_finger_E3_ligase"/>
</dbReference>